<sequence>MTNSLLIAGSLIERGIIDFQNGQTENAIGLFTAALQHDSGSICAYANRATVYYTQGCYQQALNDLSRALELAPNLFALYINRGLTYNKLGETERSTADFGQAIRLDPQCFSQLLNQTIVLSPKEPEIAAAPASANSQPLTYSLTGVARKELHQGIFKVFSTMSEFCAAVNIPWDDFTLRKTQTDVLKFALLLYNQAIAKEPDNPFLYWDRSCLLSDTQQFEQAILDLNRALRLAPNNAVFWSNRGVVHYKLLDLSSALSDFTKALELNPNDAAIFANRAIVLIGLKRLREAVIDLERAIQITPDNGILVRLYETLSLSMLEQQKRHDCSI</sequence>
<dbReference type="AlphaFoldDB" id="A0A951U3K3"/>
<comment type="caution">
    <text evidence="4">The sequence shown here is derived from an EMBL/GenBank/DDBJ whole genome shotgun (WGS) entry which is preliminary data.</text>
</comment>
<feature type="repeat" description="TPR" evidence="3">
    <location>
        <begin position="204"/>
        <end position="237"/>
    </location>
</feature>
<dbReference type="Proteomes" id="UP000707356">
    <property type="component" value="Unassembled WGS sequence"/>
</dbReference>
<dbReference type="PANTHER" id="PTHR44858:SF1">
    <property type="entry name" value="UDP-N-ACETYLGLUCOSAMINE--PEPTIDE N-ACETYLGLUCOSAMINYLTRANSFERASE SPINDLY-RELATED"/>
    <property type="match status" value="1"/>
</dbReference>
<dbReference type="InterPro" id="IPR019734">
    <property type="entry name" value="TPR_rpt"/>
</dbReference>
<evidence type="ECO:0000313" key="5">
    <source>
        <dbReference type="Proteomes" id="UP000707356"/>
    </source>
</evidence>
<dbReference type="PROSITE" id="PS50293">
    <property type="entry name" value="TPR_REGION"/>
    <property type="match status" value="2"/>
</dbReference>
<name>A0A951U3K3_9CYAN</name>
<feature type="repeat" description="TPR" evidence="3">
    <location>
        <begin position="272"/>
        <end position="305"/>
    </location>
</feature>
<gene>
    <name evidence="4" type="ORF">KME07_03350</name>
</gene>
<reference evidence="4" key="2">
    <citation type="journal article" date="2022" name="Microbiol. Resour. Announc.">
        <title>Metagenome Sequencing to Explore Phylogenomics of Terrestrial Cyanobacteria.</title>
        <authorList>
            <person name="Ward R.D."/>
            <person name="Stajich J.E."/>
            <person name="Johansen J.R."/>
            <person name="Huntemann M."/>
            <person name="Clum A."/>
            <person name="Foster B."/>
            <person name="Foster B."/>
            <person name="Roux S."/>
            <person name="Palaniappan K."/>
            <person name="Varghese N."/>
            <person name="Mukherjee S."/>
            <person name="Reddy T.B.K."/>
            <person name="Daum C."/>
            <person name="Copeland A."/>
            <person name="Chen I.A."/>
            <person name="Ivanova N.N."/>
            <person name="Kyrpides N.C."/>
            <person name="Shapiro N."/>
            <person name="Eloe-Fadrosh E.A."/>
            <person name="Pietrasiak N."/>
        </authorList>
    </citation>
    <scope>NUCLEOTIDE SEQUENCE</scope>
    <source>
        <strain evidence="4">GSE-TBD4-15B</strain>
    </source>
</reference>
<proteinExistence type="predicted"/>
<reference evidence="4" key="1">
    <citation type="submission" date="2021-05" db="EMBL/GenBank/DDBJ databases">
        <authorList>
            <person name="Pietrasiak N."/>
            <person name="Ward R."/>
            <person name="Stajich J.E."/>
            <person name="Kurbessoian T."/>
        </authorList>
    </citation>
    <scope>NUCLEOTIDE SEQUENCE</scope>
    <source>
        <strain evidence="4">GSE-TBD4-15B</strain>
    </source>
</reference>
<organism evidence="4 5">
    <name type="scientific">Pegethrix bostrychoides GSE-TBD4-15B</name>
    <dbReference type="NCBI Taxonomy" id="2839662"/>
    <lineage>
        <taxon>Bacteria</taxon>
        <taxon>Bacillati</taxon>
        <taxon>Cyanobacteriota</taxon>
        <taxon>Cyanophyceae</taxon>
        <taxon>Oculatellales</taxon>
        <taxon>Oculatellaceae</taxon>
        <taxon>Pegethrix</taxon>
    </lineage>
</organism>
<feature type="repeat" description="TPR" evidence="3">
    <location>
        <begin position="76"/>
        <end position="109"/>
    </location>
</feature>
<dbReference type="EMBL" id="JAHHHV010000013">
    <property type="protein sequence ID" value="MBW4464461.1"/>
    <property type="molecule type" value="Genomic_DNA"/>
</dbReference>
<keyword evidence="2 3" id="KW-0802">TPR repeat</keyword>
<keyword evidence="1" id="KW-0677">Repeat</keyword>
<evidence type="ECO:0000256" key="3">
    <source>
        <dbReference type="PROSITE-ProRule" id="PRU00339"/>
    </source>
</evidence>
<dbReference type="PROSITE" id="PS50005">
    <property type="entry name" value="TPR"/>
    <property type="match status" value="5"/>
</dbReference>
<evidence type="ECO:0000256" key="2">
    <source>
        <dbReference type="ARBA" id="ARBA00022803"/>
    </source>
</evidence>
<evidence type="ECO:0000256" key="1">
    <source>
        <dbReference type="ARBA" id="ARBA00022737"/>
    </source>
</evidence>
<dbReference type="Pfam" id="PF13181">
    <property type="entry name" value="TPR_8"/>
    <property type="match status" value="3"/>
</dbReference>
<dbReference type="SUPFAM" id="SSF48452">
    <property type="entry name" value="TPR-like"/>
    <property type="match status" value="1"/>
</dbReference>
<accession>A0A951U3K3</accession>
<dbReference type="Pfam" id="PF00515">
    <property type="entry name" value="TPR_1"/>
    <property type="match status" value="2"/>
</dbReference>
<feature type="repeat" description="TPR" evidence="3">
    <location>
        <begin position="238"/>
        <end position="271"/>
    </location>
</feature>
<dbReference type="Gene3D" id="1.25.40.10">
    <property type="entry name" value="Tetratricopeptide repeat domain"/>
    <property type="match status" value="3"/>
</dbReference>
<dbReference type="InterPro" id="IPR050498">
    <property type="entry name" value="Ycf3"/>
</dbReference>
<dbReference type="InterPro" id="IPR011990">
    <property type="entry name" value="TPR-like_helical_dom_sf"/>
</dbReference>
<protein>
    <submittedName>
        <fullName evidence="4">Tetratricopeptide repeat protein</fullName>
    </submittedName>
</protein>
<feature type="repeat" description="TPR" evidence="3">
    <location>
        <begin position="42"/>
        <end position="75"/>
    </location>
</feature>
<dbReference type="SMART" id="SM00028">
    <property type="entry name" value="TPR"/>
    <property type="match status" value="6"/>
</dbReference>
<dbReference type="PANTHER" id="PTHR44858">
    <property type="entry name" value="TETRATRICOPEPTIDE REPEAT PROTEIN 6"/>
    <property type="match status" value="1"/>
</dbReference>
<evidence type="ECO:0000313" key="4">
    <source>
        <dbReference type="EMBL" id="MBW4464461.1"/>
    </source>
</evidence>